<dbReference type="InterPro" id="IPR018108">
    <property type="entry name" value="MCP_transmembrane"/>
</dbReference>
<dbReference type="Proteomes" id="UP000013827">
    <property type="component" value="Unassembled WGS sequence"/>
</dbReference>
<name>A0A0D3L0M3_EMIH1</name>
<dbReference type="eggNOG" id="KOG0759">
    <property type="taxonomic scope" value="Eukaryota"/>
</dbReference>
<keyword evidence="5" id="KW-0677">Repeat</keyword>
<dbReference type="AlphaFoldDB" id="A0A0D3L0M3"/>
<evidence type="ECO:0008006" key="12">
    <source>
        <dbReference type="Google" id="ProtNLM"/>
    </source>
</evidence>
<evidence type="ECO:0000256" key="3">
    <source>
        <dbReference type="ARBA" id="ARBA00022448"/>
    </source>
</evidence>
<evidence type="ECO:0000256" key="4">
    <source>
        <dbReference type="ARBA" id="ARBA00022692"/>
    </source>
</evidence>
<dbReference type="PANTHER" id="PTHR45618">
    <property type="entry name" value="MITOCHONDRIAL DICARBOXYLATE CARRIER-RELATED"/>
    <property type="match status" value="1"/>
</dbReference>
<reference evidence="11" key="1">
    <citation type="journal article" date="2013" name="Nature">
        <title>Pan genome of the phytoplankton Emiliania underpins its global distribution.</title>
        <authorList>
            <person name="Read B.A."/>
            <person name="Kegel J."/>
            <person name="Klute M.J."/>
            <person name="Kuo A."/>
            <person name="Lefebvre S.C."/>
            <person name="Maumus F."/>
            <person name="Mayer C."/>
            <person name="Miller J."/>
            <person name="Monier A."/>
            <person name="Salamov A."/>
            <person name="Young J."/>
            <person name="Aguilar M."/>
            <person name="Claverie J.M."/>
            <person name="Frickenhaus S."/>
            <person name="Gonzalez K."/>
            <person name="Herman E.K."/>
            <person name="Lin Y.C."/>
            <person name="Napier J."/>
            <person name="Ogata H."/>
            <person name="Sarno A.F."/>
            <person name="Shmutz J."/>
            <person name="Schroeder D."/>
            <person name="de Vargas C."/>
            <person name="Verret F."/>
            <person name="von Dassow P."/>
            <person name="Valentin K."/>
            <person name="Van de Peer Y."/>
            <person name="Wheeler G."/>
            <person name="Dacks J.B."/>
            <person name="Delwiche C.F."/>
            <person name="Dyhrman S.T."/>
            <person name="Glockner G."/>
            <person name="John U."/>
            <person name="Richards T."/>
            <person name="Worden A.Z."/>
            <person name="Zhang X."/>
            <person name="Grigoriev I.V."/>
            <person name="Allen A.E."/>
            <person name="Bidle K."/>
            <person name="Borodovsky M."/>
            <person name="Bowler C."/>
            <person name="Brownlee C."/>
            <person name="Cock J.M."/>
            <person name="Elias M."/>
            <person name="Gladyshev V.N."/>
            <person name="Groth M."/>
            <person name="Guda C."/>
            <person name="Hadaegh A."/>
            <person name="Iglesias-Rodriguez M.D."/>
            <person name="Jenkins J."/>
            <person name="Jones B.M."/>
            <person name="Lawson T."/>
            <person name="Leese F."/>
            <person name="Lindquist E."/>
            <person name="Lobanov A."/>
            <person name="Lomsadze A."/>
            <person name="Malik S.B."/>
            <person name="Marsh M.E."/>
            <person name="Mackinder L."/>
            <person name="Mock T."/>
            <person name="Mueller-Roeber B."/>
            <person name="Pagarete A."/>
            <person name="Parker M."/>
            <person name="Probert I."/>
            <person name="Quesneville H."/>
            <person name="Raines C."/>
            <person name="Rensing S.A."/>
            <person name="Riano-Pachon D.M."/>
            <person name="Richier S."/>
            <person name="Rokitta S."/>
            <person name="Shiraiwa Y."/>
            <person name="Soanes D.M."/>
            <person name="van der Giezen M."/>
            <person name="Wahlund T.M."/>
            <person name="Williams B."/>
            <person name="Wilson W."/>
            <person name="Wolfe G."/>
            <person name="Wurch L.L."/>
        </authorList>
    </citation>
    <scope>NUCLEOTIDE SEQUENCE</scope>
</reference>
<dbReference type="PROSITE" id="PS50920">
    <property type="entry name" value="SOLCAR"/>
    <property type="match status" value="3"/>
</dbReference>
<proteinExistence type="inferred from homology"/>
<dbReference type="InterPro" id="IPR023395">
    <property type="entry name" value="MCP_dom_sf"/>
</dbReference>
<dbReference type="RefSeq" id="XP_005793987.1">
    <property type="nucleotide sequence ID" value="XM_005793930.1"/>
</dbReference>
<dbReference type="EnsemblProtists" id="EOD41558">
    <property type="protein sequence ID" value="EOD41558"/>
    <property type="gene ID" value="EMIHUDRAFT_308170"/>
</dbReference>
<evidence type="ECO:0000313" key="11">
    <source>
        <dbReference type="Proteomes" id="UP000013827"/>
    </source>
</evidence>
<feature type="repeat" description="Solcar" evidence="8">
    <location>
        <begin position="204"/>
        <end position="289"/>
    </location>
</feature>
<dbReference type="GeneID" id="17286828"/>
<keyword evidence="3 9" id="KW-0813">Transport</keyword>
<dbReference type="KEGG" id="ehx:EMIHUDRAFT_308170"/>
<keyword evidence="7 8" id="KW-0472">Membrane</keyword>
<evidence type="ECO:0000256" key="2">
    <source>
        <dbReference type="ARBA" id="ARBA00006375"/>
    </source>
</evidence>
<organism evidence="10 11">
    <name type="scientific">Emiliania huxleyi (strain CCMP1516)</name>
    <dbReference type="NCBI Taxonomy" id="280463"/>
    <lineage>
        <taxon>Eukaryota</taxon>
        <taxon>Haptista</taxon>
        <taxon>Haptophyta</taxon>
        <taxon>Prymnesiophyceae</taxon>
        <taxon>Isochrysidales</taxon>
        <taxon>Noelaerhabdaceae</taxon>
        <taxon>Emiliania</taxon>
    </lineage>
</organism>
<feature type="repeat" description="Solcar" evidence="8">
    <location>
        <begin position="7"/>
        <end position="88"/>
    </location>
</feature>
<dbReference type="Gene3D" id="1.50.40.10">
    <property type="entry name" value="Mitochondrial carrier domain"/>
    <property type="match status" value="1"/>
</dbReference>
<evidence type="ECO:0000256" key="9">
    <source>
        <dbReference type="RuleBase" id="RU000488"/>
    </source>
</evidence>
<feature type="repeat" description="Solcar" evidence="8">
    <location>
        <begin position="102"/>
        <end position="194"/>
    </location>
</feature>
<reference evidence="10" key="2">
    <citation type="submission" date="2024-10" db="UniProtKB">
        <authorList>
            <consortium name="EnsemblProtists"/>
        </authorList>
    </citation>
    <scope>IDENTIFICATION</scope>
</reference>
<keyword evidence="6" id="KW-1133">Transmembrane helix</keyword>
<dbReference type="InterPro" id="IPR050391">
    <property type="entry name" value="Mito_Metabolite_Transporter"/>
</dbReference>
<dbReference type="Pfam" id="PF00153">
    <property type="entry name" value="Mito_carr"/>
    <property type="match status" value="3"/>
</dbReference>
<evidence type="ECO:0000256" key="6">
    <source>
        <dbReference type="ARBA" id="ARBA00022989"/>
    </source>
</evidence>
<comment type="subcellular location">
    <subcellularLocation>
        <location evidence="1">Membrane</location>
        <topology evidence="1">Multi-pass membrane protein</topology>
    </subcellularLocation>
</comment>
<evidence type="ECO:0000256" key="1">
    <source>
        <dbReference type="ARBA" id="ARBA00004141"/>
    </source>
</evidence>
<evidence type="ECO:0000256" key="5">
    <source>
        <dbReference type="ARBA" id="ARBA00022737"/>
    </source>
</evidence>
<dbReference type="OMA" id="MMVTKKR"/>
<sequence>MPDSKPLSLVERGGLGAAAGIFTTFFTHPFDVIRVQMQVGVSGGTIETTTKLARQGFGALYAGISAAWLRQVTYGSGRLGIYAYLLDADKSARAARGETGAPSFAAKLGMGVTSGSIGAFIGNPAELALVRMGADGKIDDPAKRRNYANSIDCVLRVAREEGFLALWNGAGPTILRAASLSGATLAVTSEAKIAISERTGWAPAGAPTMFFSALAASFVANCVCMPFDVVKSRVQQAAPGEYSSALECARTSVAADGVLVLWRGFVPAFVKLAPYTVISLTMLEKFTALYTGGASAL</sequence>
<dbReference type="PaxDb" id="2903-EOD41558"/>
<keyword evidence="4 8" id="KW-0812">Transmembrane</keyword>
<accession>A0A0D3L0M3</accession>
<dbReference type="GO" id="GO:0016020">
    <property type="term" value="C:membrane"/>
    <property type="evidence" value="ECO:0007669"/>
    <property type="project" value="UniProtKB-SubCell"/>
</dbReference>
<keyword evidence="11" id="KW-1185">Reference proteome</keyword>
<comment type="similarity">
    <text evidence="2 9">Belongs to the mitochondrial carrier (TC 2.A.29) family.</text>
</comment>
<dbReference type="HOGENOM" id="CLU_015166_14_1_1"/>
<evidence type="ECO:0000313" key="10">
    <source>
        <dbReference type="EnsemblProtists" id="EOD41558"/>
    </source>
</evidence>
<protein>
    <recommendedName>
        <fullName evidence="12">Mitochondrial 2-oxoglutarate/malate carrier protein</fullName>
    </recommendedName>
</protein>
<evidence type="ECO:0000256" key="7">
    <source>
        <dbReference type="ARBA" id="ARBA00023136"/>
    </source>
</evidence>
<dbReference type="SUPFAM" id="SSF103506">
    <property type="entry name" value="Mitochondrial carrier"/>
    <property type="match status" value="1"/>
</dbReference>
<evidence type="ECO:0000256" key="8">
    <source>
        <dbReference type="PROSITE-ProRule" id="PRU00282"/>
    </source>
</evidence>